<feature type="non-terminal residue" evidence="1">
    <location>
        <position position="1"/>
    </location>
</feature>
<proteinExistence type="predicted"/>
<evidence type="ECO:0000313" key="2">
    <source>
        <dbReference type="Proteomes" id="UP001054945"/>
    </source>
</evidence>
<name>A0AAV4SDL6_CAEEX</name>
<dbReference type="Proteomes" id="UP001054945">
    <property type="component" value="Unassembled WGS sequence"/>
</dbReference>
<protein>
    <submittedName>
        <fullName evidence="1">Uncharacterized protein</fullName>
    </submittedName>
</protein>
<dbReference type="AlphaFoldDB" id="A0AAV4SDL6"/>
<organism evidence="1 2">
    <name type="scientific">Caerostris extrusa</name>
    <name type="common">Bark spider</name>
    <name type="synonym">Caerostris bankana</name>
    <dbReference type="NCBI Taxonomy" id="172846"/>
    <lineage>
        <taxon>Eukaryota</taxon>
        <taxon>Metazoa</taxon>
        <taxon>Ecdysozoa</taxon>
        <taxon>Arthropoda</taxon>
        <taxon>Chelicerata</taxon>
        <taxon>Arachnida</taxon>
        <taxon>Araneae</taxon>
        <taxon>Araneomorphae</taxon>
        <taxon>Entelegynae</taxon>
        <taxon>Araneoidea</taxon>
        <taxon>Araneidae</taxon>
        <taxon>Caerostris</taxon>
    </lineage>
</organism>
<gene>
    <name evidence="1" type="ORF">CEXT_615641</name>
</gene>
<accession>A0AAV4SDL6</accession>
<keyword evidence="2" id="KW-1185">Reference proteome</keyword>
<comment type="caution">
    <text evidence="1">The sequence shown here is derived from an EMBL/GenBank/DDBJ whole genome shotgun (WGS) entry which is preliminary data.</text>
</comment>
<sequence>HAKFPSEIRAYFLQIQGCSSPVRSPSEELECRVTGKQFRIMGWVVSRASIPRSTMEQMVIYYLYEYTRRNVFHSGKWTAFIHTIFGIIEALISRFSGINTEREKEKSVLSGSSSPSEIRGCISLKFKGCGSQSDLSSAGNWNTKYKEKQLNGGLRWWRNKWLRSGLRSR</sequence>
<evidence type="ECO:0000313" key="1">
    <source>
        <dbReference type="EMBL" id="GIY30746.1"/>
    </source>
</evidence>
<dbReference type="EMBL" id="BPLR01009271">
    <property type="protein sequence ID" value="GIY30746.1"/>
    <property type="molecule type" value="Genomic_DNA"/>
</dbReference>
<reference evidence="1 2" key="1">
    <citation type="submission" date="2021-06" db="EMBL/GenBank/DDBJ databases">
        <title>Caerostris extrusa draft genome.</title>
        <authorList>
            <person name="Kono N."/>
            <person name="Arakawa K."/>
        </authorList>
    </citation>
    <scope>NUCLEOTIDE SEQUENCE [LARGE SCALE GENOMIC DNA]</scope>
</reference>